<dbReference type="EMBL" id="CP130472">
    <property type="protein sequence ID" value="WLS43205.1"/>
    <property type="molecule type" value="Genomic_DNA"/>
</dbReference>
<reference evidence="1 2" key="1">
    <citation type="submission" date="2023-07" db="EMBL/GenBank/DDBJ databases">
        <title>Micromonospora profundi TRM 95458 converts glycerol to a new osmotic compound.</title>
        <authorList>
            <person name="Lu D."/>
        </authorList>
    </citation>
    <scope>NUCLEOTIDE SEQUENCE [LARGE SCALE GENOMIC DNA]</scope>
    <source>
        <strain evidence="1 2">TRM95458</strain>
    </source>
</reference>
<name>A0AAJ6HLU7_9ACTN</name>
<gene>
    <name evidence="1" type="ORF">Q3V37_17440</name>
</gene>
<evidence type="ECO:0000313" key="2">
    <source>
        <dbReference type="Proteomes" id="UP001235874"/>
    </source>
</evidence>
<proteinExistence type="predicted"/>
<evidence type="ECO:0000313" key="1">
    <source>
        <dbReference type="EMBL" id="WLS43205.1"/>
    </source>
</evidence>
<dbReference type="RefSeq" id="WP_306270582.1">
    <property type="nucleotide sequence ID" value="NZ_CP130472.1"/>
</dbReference>
<organism evidence="1 2">
    <name type="scientific">Micromonospora profundi</name>
    <dbReference type="NCBI Taxonomy" id="1420889"/>
    <lineage>
        <taxon>Bacteria</taxon>
        <taxon>Bacillati</taxon>
        <taxon>Actinomycetota</taxon>
        <taxon>Actinomycetes</taxon>
        <taxon>Micromonosporales</taxon>
        <taxon>Micromonosporaceae</taxon>
        <taxon>Micromonospora</taxon>
    </lineage>
</organism>
<protein>
    <submittedName>
        <fullName evidence="1">Uncharacterized protein</fullName>
    </submittedName>
</protein>
<keyword evidence="2" id="KW-1185">Reference proteome</keyword>
<accession>A0AAJ6HLU7</accession>
<dbReference type="AlphaFoldDB" id="A0AAJ6HLU7"/>
<dbReference type="Proteomes" id="UP001235874">
    <property type="component" value="Chromosome"/>
</dbReference>
<sequence length="264" mass="29140">MTTMVSVEDVAAASTLVVFGMRPKLLPHRDPAYRNLVRRHREDDAFAETVEAVAAGMGVRVLAVNERAGIVLTPQRDSVFEVKLETYARATKTAERRDLEKVIHGIIHVAVAALAFPRPDDLANDSYVGRVDVEQVDMMVREACRVLADRTADEGDPRFDAPRLEQVWRAFARRPEVAATKDGRANPDSTRGMTARALRYLADLGLLAASDQEGTYRTTHRYQIEVRELAAGNALKELLDLGVVPITSPSGTLRHVGDPAEDEE</sequence>
<dbReference type="KEGG" id="mprn:Q3V37_17440"/>